<dbReference type="EMBL" id="BAABHB010000016">
    <property type="protein sequence ID" value="GAA4418240.1"/>
    <property type="molecule type" value="Genomic_DNA"/>
</dbReference>
<feature type="transmembrane region" description="Helical" evidence="2">
    <location>
        <begin position="20"/>
        <end position="41"/>
    </location>
</feature>
<feature type="transmembrane region" description="Helical" evidence="2">
    <location>
        <begin position="161"/>
        <end position="181"/>
    </location>
</feature>
<keyword evidence="2" id="KW-0472">Membrane</keyword>
<feature type="transmembrane region" description="Helical" evidence="2">
    <location>
        <begin position="53"/>
        <end position="72"/>
    </location>
</feature>
<organism evidence="3 4">
    <name type="scientific">Nibrella viscosa</name>
    <dbReference type="NCBI Taxonomy" id="1084524"/>
    <lineage>
        <taxon>Bacteria</taxon>
        <taxon>Pseudomonadati</taxon>
        <taxon>Bacteroidota</taxon>
        <taxon>Cytophagia</taxon>
        <taxon>Cytophagales</taxon>
        <taxon>Spirosomataceae</taxon>
        <taxon>Nibrella</taxon>
    </lineage>
</organism>
<dbReference type="RefSeq" id="WP_345270933.1">
    <property type="nucleotide sequence ID" value="NZ_BAABHB010000016.1"/>
</dbReference>
<feature type="transmembrane region" description="Helical" evidence="2">
    <location>
        <begin position="187"/>
        <end position="211"/>
    </location>
</feature>
<proteinExistence type="predicted"/>
<feature type="compositionally biased region" description="Basic and acidic residues" evidence="1">
    <location>
        <begin position="138"/>
        <end position="154"/>
    </location>
</feature>
<evidence type="ECO:0000313" key="4">
    <source>
        <dbReference type="Proteomes" id="UP001500936"/>
    </source>
</evidence>
<feature type="transmembrane region" description="Helical" evidence="2">
    <location>
        <begin position="240"/>
        <end position="259"/>
    </location>
</feature>
<accession>A0ABP8KXW8</accession>
<feature type="region of interest" description="Disordered" evidence="1">
    <location>
        <begin position="121"/>
        <end position="154"/>
    </location>
</feature>
<keyword evidence="2" id="KW-1133">Transmembrane helix</keyword>
<sequence>MNRQYLAQWAYHHPVSARILLITLELTNAALGLLLGANAWADVFRNGTPPAGLLATMTILLAGAVYWIRFIYFTAGRPLRSKHHYQYALFVANFLLYTTLGGIGAQRAEVFHPSGSVGGSKEVRYEATNPTSPAAPETSDHRVERPEAKAPTDSDRTATRVGYVLLFLAGLVLAYGAAALACNLACAGYGFASVMVLLLGTGILAGGAYFFGRAVDKNMKFYRDMTPEERKREKRRFFRTWGGVLIALILFWLIAFVSAR</sequence>
<keyword evidence="4" id="KW-1185">Reference proteome</keyword>
<evidence type="ECO:0000256" key="1">
    <source>
        <dbReference type="SAM" id="MobiDB-lite"/>
    </source>
</evidence>
<name>A0ABP8KXW8_9BACT</name>
<evidence type="ECO:0000256" key="2">
    <source>
        <dbReference type="SAM" id="Phobius"/>
    </source>
</evidence>
<protein>
    <submittedName>
        <fullName evidence="3">Uncharacterized protein</fullName>
    </submittedName>
</protein>
<gene>
    <name evidence="3" type="ORF">GCM10023187_51470</name>
</gene>
<dbReference type="Proteomes" id="UP001500936">
    <property type="component" value="Unassembled WGS sequence"/>
</dbReference>
<keyword evidence="2" id="KW-0812">Transmembrane</keyword>
<comment type="caution">
    <text evidence="3">The sequence shown here is derived from an EMBL/GenBank/DDBJ whole genome shotgun (WGS) entry which is preliminary data.</text>
</comment>
<evidence type="ECO:0000313" key="3">
    <source>
        <dbReference type="EMBL" id="GAA4418240.1"/>
    </source>
</evidence>
<reference evidence="4" key="1">
    <citation type="journal article" date="2019" name="Int. J. Syst. Evol. Microbiol.">
        <title>The Global Catalogue of Microorganisms (GCM) 10K type strain sequencing project: providing services to taxonomists for standard genome sequencing and annotation.</title>
        <authorList>
            <consortium name="The Broad Institute Genomics Platform"/>
            <consortium name="The Broad Institute Genome Sequencing Center for Infectious Disease"/>
            <person name="Wu L."/>
            <person name="Ma J."/>
        </authorList>
    </citation>
    <scope>NUCLEOTIDE SEQUENCE [LARGE SCALE GENOMIC DNA]</scope>
    <source>
        <strain evidence="4">JCM 17925</strain>
    </source>
</reference>